<name>X1PKA9_9ZZZZ</name>
<accession>X1PKA9</accession>
<sequence>MTEEEREEALAEWKEKHPEASFAEELAYMSSLATEPAVIKTADWKERLQAKINTTIYRVTHPQDYSTQPPEMQNKMLLLYKEIMTDIEASDAPENIKQGLDFLPAIIAPLL</sequence>
<organism evidence="1">
    <name type="scientific">marine sediment metagenome</name>
    <dbReference type="NCBI Taxonomy" id="412755"/>
    <lineage>
        <taxon>unclassified sequences</taxon>
        <taxon>metagenomes</taxon>
        <taxon>ecological metagenomes</taxon>
    </lineage>
</organism>
<evidence type="ECO:0000313" key="1">
    <source>
        <dbReference type="EMBL" id="GAI56288.1"/>
    </source>
</evidence>
<gene>
    <name evidence="1" type="ORF">S06H3_61896</name>
</gene>
<protein>
    <submittedName>
        <fullName evidence="1">Uncharacterized protein</fullName>
    </submittedName>
</protein>
<dbReference type="EMBL" id="BARV01040682">
    <property type="protein sequence ID" value="GAI56288.1"/>
    <property type="molecule type" value="Genomic_DNA"/>
</dbReference>
<feature type="non-terminal residue" evidence="1">
    <location>
        <position position="111"/>
    </location>
</feature>
<dbReference type="AlphaFoldDB" id="X1PKA9"/>
<proteinExistence type="predicted"/>
<comment type="caution">
    <text evidence="1">The sequence shown here is derived from an EMBL/GenBank/DDBJ whole genome shotgun (WGS) entry which is preliminary data.</text>
</comment>
<reference evidence="1" key="1">
    <citation type="journal article" date="2014" name="Front. Microbiol.">
        <title>High frequency of phylogenetically diverse reductive dehalogenase-homologous genes in deep subseafloor sedimentary metagenomes.</title>
        <authorList>
            <person name="Kawai M."/>
            <person name="Futagami T."/>
            <person name="Toyoda A."/>
            <person name="Takaki Y."/>
            <person name="Nishi S."/>
            <person name="Hori S."/>
            <person name="Arai W."/>
            <person name="Tsubouchi T."/>
            <person name="Morono Y."/>
            <person name="Uchiyama I."/>
            <person name="Ito T."/>
            <person name="Fujiyama A."/>
            <person name="Inagaki F."/>
            <person name="Takami H."/>
        </authorList>
    </citation>
    <scope>NUCLEOTIDE SEQUENCE</scope>
    <source>
        <strain evidence="1">Expedition CK06-06</strain>
    </source>
</reference>